<proteinExistence type="inferred from homology"/>
<feature type="active site" evidence="5">
    <location>
        <position position="74"/>
    </location>
</feature>
<dbReference type="EMBL" id="KN832887">
    <property type="protein sequence ID" value="KIM95223.1"/>
    <property type="molecule type" value="Genomic_DNA"/>
</dbReference>
<evidence type="ECO:0000256" key="6">
    <source>
        <dbReference type="RuleBase" id="RU004328"/>
    </source>
</evidence>
<dbReference type="GO" id="GO:0003723">
    <property type="term" value="F:RNA binding"/>
    <property type="evidence" value="ECO:0007669"/>
    <property type="project" value="InterPro"/>
</dbReference>
<keyword evidence="3" id="KW-0540">Nuclease</keyword>
<evidence type="ECO:0000256" key="1">
    <source>
        <dbReference type="ARBA" id="ARBA00007469"/>
    </source>
</evidence>
<keyword evidence="7" id="KW-0732">Signal</keyword>
<dbReference type="SUPFAM" id="SSF55895">
    <property type="entry name" value="Ribonuclease Rh-like"/>
    <property type="match status" value="1"/>
</dbReference>
<dbReference type="InterPro" id="IPR036430">
    <property type="entry name" value="RNase_T2-like_sf"/>
</dbReference>
<dbReference type="GO" id="GO:0033897">
    <property type="term" value="F:ribonuclease T2 activity"/>
    <property type="evidence" value="ECO:0007669"/>
    <property type="project" value="UniProtKB-EC"/>
</dbReference>
<reference evidence="8 9" key="1">
    <citation type="submission" date="2014-04" db="EMBL/GenBank/DDBJ databases">
        <authorList>
            <consortium name="DOE Joint Genome Institute"/>
            <person name="Kuo A."/>
            <person name="Martino E."/>
            <person name="Perotto S."/>
            <person name="Kohler A."/>
            <person name="Nagy L.G."/>
            <person name="Floudas D."/>
            <person name="Copeland A."/>
            <person name="Barry K.W."/>
            <person name="Cichocki N."/>
            <person name="Veneault-Fourrey C."/>
            <person name="LaButti K."/>
            <person name="Lindquist E.A."/>
            <person name="Lipzen A."/>
            <person name="Lundell T."/>
            <person name="Morin E."/>
            <person name="Murat C."/>
            <person name="Sun H."/>
            <person name="Tunlid A."/>
            <person name="Henrissat B."/>
            <person name="Grigoriev I.V."/>
            <person name="Hibbett D.S."/>
            <person name="Martin F."/>
            <person name="Nordberg H.P."/>
            <person name="Cantor M.N."/>
            <person name="Hua S.X."/>
        </authorList>
    </citation>
    <scope>NUCLEOTIDE SEQUENCE [LARGE SCALE GENOMIC DNA]</scope>
    <source>
        <strain evidence="8 9">Zn</strain>
    </source>
</reference>
<evidence type="ECO:0000256" key="3">
    <source>
        <dbReference type="ARBA" id="ARBA00022759"/>
    </source>
</evidence>
<dbReference type="InterPro" id="IPR018188">
    <property type="entry name" value="RNase_T2_His_AS_1"/>
</dbReference>
<dbReference type="InterPro" id="IPR033130">
    <property type="entry name" value="RNase_T2_His_AS_2"/>
</dbReference>
<comment type="similarity">
    <text evidence="1 6">Belongs to the RNase T2 family.</text>
</comment>
<reference evidence="9" key="2">
    <citation type="submission" date="2015-01" db="EMBL/GenBank/DDBJ databases">
        <title>Evolutionary Origins and Diversification of the Mycorrhizal Mutualists.</title>
        <authorList>
            <consortium name="DOE Joint Genome Institute"/>
            <consortium name="Mycorrhizal Genomics Consortium"/>
            <person name="Kohler A."/>
            <person name="Kuo A."/>
            <person name="Nagy L.G."/>
            <person name="Floudas D."/>
            <person name="Copeland A."/>
            <person name="Barry K.W."/>
            <person name="Cichocki N."/>
            <person name="Veneault-Fourrey C."/>
            <person name="LaButti K."/>
            <person name="Lindquist E.A."/>
            <person name="Lipzen A."/>
            <person name="Lundell T."/>
            <person name="Morin E."/>
            <person name="Murat C."/>
            <person name="Riley R."/>
            <person name="Ohm R."/>
            <person name="Sun H."/>
            <person name="Tunlid A."/>
            <person name="Henrissat B."/>
            <person name="Grigoriev I.V."/>
            <person name="Hibbett D.S."/>
            <person name="Martin F."/>
        </authorList>
    </citation>
    <scope>NUCLEOTIDE SEQUENCE [LARGE SCALE GENOMIC DNA]</scope>
    <source>
        <strain evidence="9">Zn</strain>
    </source>
</reference>
<dbReference type="EC" id="4.6.1.19" evidence="2"/>
<dbReference type="CDD" id="cd01061">
    <property type="entry name" value="RNase_T2_euk"/>
    <property type="match status" value="1"/>
</dbReference>
<organism evidence="8 9">
    <name type="scientific">Oidiodendron maius (strain Zn)</name>
    <dbReference type="NCBI Taxonomy" id="913774"/>
    <lineage>
        <taxon>Eukaryota</taxon>
        <taxon>Fungi</taxon>
        <taxon>Dikarya</taxon>
        <taxon>Ascomycota</taxon>
        <taxon>Pezizomycotina</taxon>
        <taxon>Leotiomycetes</taxon>
        <taxon>Leotiomycetes incertae sedis</taxon>
        <taxon>Myxotrichaceae</taxon>
        <taxon>Oidiodendron</taxon>
    </lineage>
</organism>
<dbReference type="PANTHER" id="PTHR11240:SF22">
    <property type="entry name" value="RIBONUCLEASE T2"/>
    <property type="match status" value="1"/>
</dbReference>
<evidence type="ECO:0000256" key="2">
    <source>
        <dbReference type="ARBA" id="ARBA00012571"/>
    </source>
</evidence>
<name>A0A0C3C8J2_OIDMZ</name>
<accession>A0A0C3C8J2</accession>
<evidence type="ECO:0000313" key="8">
    <source>
        <dbReference type="EMBL" id="KIM95223.1"/>
    </source>
</evidence>
<dbReference type="Pfam" id="PF00445">
    <property type="entry name" value="Ribonuclease_T2"/>
    <property type="match status" value="1"/>
</dbReference>
<feature type="active site" evidence="5">
    <location>
        <position position="136"/>
    </location>
</feature>
<evidence type="ECO:0000256" key="5">
    <source>
        <dbReference type="PIRSR" id="PIRSR633697-1"/>
    </source>
</evidence>
<dbReference type="Gene3D" id="3.90.730.10">
    <property type="entry name" value="Ribonuclease T2-like"/>
    <property type="match status" value="1"/>
</dbReference>
<evidence type="ECO:0000256" key="7">
    <source>
        <dbReference type="SAM" id="SignalP"/>
    </source>
</evidence>
<dbReference type="OrthoDB" id="435754at2759"/>
<dbReference type="GO" id="GO:0006401">
    <property type="term" value="P:RNA catabolic process"/>
    <property type="evidence" value="ECO:0007669"/>
    <property type="project" value="TreeGrafter"/>
</dbReference>
<dbReference type="InterPro" id="IPR001568">
    <property type="entry name" value="RNase_T2-like"/>
</dbReference>
<dbReference type="AlphaFoldDB" id="A0A0C3C8J2"/>
<keyword evidence="3" id="KW-0378">Hydrolase</keyword>
<feature type="chain" id="PRO_5002175956" description="ribonuclease T2" evidence="7">
    <location>
        <begin position="22"/>
        <end position="257"/>
    </location>
</feature>
<keyword evidence="4" id="KW-1015">Disulfide bond</keyword>
<evidence type="ECO:0000256" key="4">
    <source>
        <dbReference type="ARBA" id="ARBA00023157"/>
    </source>
</evidence>
<gene>
    <name evidence="8" type="ORF">OIDMADRAFT_183829</name>
</gene>
<dbReference type="Proteomes" id="UP000054321">
    <property type="component" value="Unassembled WGS sequence"/>
</dbReference>
<feature type="active site" evidence="5">
    <location>
        <position position="132"/>
    </location>
</feature>
<dbReference type="InterPro" id="IPR033697">
    <property type="entry name" value="Ribonuclease_T2_eukaryotic"/>
</dbReference>
<evidence type="ECO:0000313" key="9">
    <source>
        <dbReference type="Proteomes" id="UP000054321"/>
    </source>
</evidence>
<dbReference type="PANTHER" id="PTHR11240">
    <property type="entry name" value="RIBONUCLEASE T2"/>
    <property type="match status" value="1"/>
</dbReference>
<feature type="signal peptide" evidence="7">
    <location>
        <begin position="1"/>
        <end position="21"/>
    </location>
</feature>
<keyword evidence="9" id="KW-1185">Reference proteome</keyword>
<dbReference type="InParanoid" id="A0A0C3C8J2"/>
<keyword evidence="3" id="KW-0255">Endonuclease</keyword>
<dbReference type="FunCoup" id="A0A0C3C8J2">
    <property type="interactions" value="154"/>
</dbReference>
<sequence>MPSFTQTAGAALAVILPFVLAGTHDTCPNTTSVLSCSGSSTNTCCISSPYGLIQQVQFWDTDPVTGPDDSWTIHGLWPNDCDGSYSENCDSSRAYKDITTLLQNAGEDDTLSFMQDYWLSNDESDEAFWEHEWATHGTCYSTLEPSCYTDYETGDEAVDFFVATVNLFQTLPTYTWLANAGITPSSSKTYKLSALNSALESAFGAPVVLLCENTNEVYEIYYAFNLQGDVATGTWVPASNEDSSTNCPSTIKYLPKS</sequence>
<dbReference type="PROSITE" id="PS00531">
    <property type="entry name" value="RNASE_T2_2"/>
    <property type="match status" value="1"/>
</dbReference>
<protein>
    <recommendedName>
        <fullName evidence="2">ribonuclease T2</fullName>
        <ecNumber evidence="2">4.6.1.19</ecNumber>
    </recommendedName>
</protein>
<dbReference type="HOGENOM" id="CLU_037966_1_0_1"/>
<dbReference type="GO" id="GO:0005576">
    <property type="term" value="C:extracellular region"/>
    <property type="evidence" value="ECO:0007669"/>
    <property type="project" value="TreeGrafter"/>
</dbReference>
<dbReference type="PROSITE" id="PS00530">
    <property type="entry name" value="RNASE_T2_1"/>
    <property type="match status" value="1"/>
</dbReference>